<evidence type="ECO:0000256" key="1">
    <source>
        <dbReference type="ARBA" id="ARBA00004613"/>
    </source>
</evidence>
<organism evidence="5 6">
    <name type="scientific">Catalinimonas alkaloidigena</name>
    <dbReference type="NCBI Taxonomy" id="1075417"/>
    <lineage>
        <taxon>Bacteria</taxon>
        <taxon>Pseudomonadati</taxon>
        <taxon>Bacteroidota</taxon>
        <taxon>Cytophagia</taxon>
        <taxon>Cytophagales</taxon>
        <taxon>Catalimonadaceae</taxon>
        <taxon>Catalinimonas</taxon>
    </lineage>
</organism>
<evidence type="ECO:0000256" key="3">
    <source>
        <dbReference type="ARBA" id="ARBA00022729"/>
    </source>
</evidence>
<dbReference type="EMBL" id="FNFO01000002">
    <property type="protein sequence ID" value="SDK34622.1"/>
    <property type="molecule type" value="Genomic_DNA"/>
</dbReference>
<dbReference type="OrthoDB" id="642527at2"/>
<dbReference type="Proteomes" id="UP000198510">
    <property type="component" value="Unassembled WGS sequence"/>
</dbReference>
<reference evidence="5 6" key="1">
    <citation type="submission" date="2016-10" db="EMBL/GenBank/DDBJ databases">
        <authorList>
            <person name="de Groot N.N."/>
        </authorList>
    </citation>
    <scope>NUCLEOTIDE SEQUENCE [LARGE SCALE GENOMIC DNA]</scope>
    <source>
        <strain evidence="5 6">DSM 25186</strain>
    </source>
</reference>
<keyword evidence="2" id="KW-0964">Secreted</keyword>
<evidence type="ECO:0000259" key="4">
    <source>
        <dbReference type="Pfam" id="PF24517"/>
    </source>
</evidence>
<gene>
    <name evidence="5" type="ORF">SAMN05421823_102515</name>
</gene>
<comment type="subcellular location">
    <subcellularLocation>
        <location evidence="1">Secreted</location>
    </subcellularLocation>
</comment>
<dbReference type="PROSITE" id="PS51257">
    <property type="entry name" value="PROKAR_LIPOPROTEIN"/>
    <property type="match status" value="1"/>
</dbReference>
<evidence type="ECO:0000256" key="2">
    <source>
        <dbReference type="ARBA" id="ARBA00022525"/>
    </source>
</evidence>
<dbReference type="GO" id="GO:0005576">
    <property type="term" value="C:extracellular region"/>
    <property type="evidence" value="ECO:0007669"/>
    <property type="project" value="UniProtKB-SubCell"/>
</dbReference>
<dbReference type="NCBIfam" id="NF033679">
    <property type="entry name" value="DNRLRE_dom"/>
    <property type="match status" value="1"/>
</dbReference>
<accession>A0A1G9B533</accession>
<feature type="domain" description="Carbohydrate-binding module family 96" evidence="4">
    <location>
        <begin position="44"/>
        <end position="217"/>
    </location>
</feature>
<keyword evidence="3" id="KW-0732">Signal</keyword>
<protein>
    <recommendedName>
        <fullName evidence="4">Carbohydrate-binding module family 96 domain-containing protein</fullName>
    </recommendedName>
</protein>
<dbReference type="Pfam" id="PF24517">
    <property type="entry name" value="CBM96"/>
    <property type="match status" value="1"/>
</dbReference>
<evidence type="ECO:0000313" key="5">
    <source>
        <dbReference type="EMBL" id="SDK34622.1"/>
    </source>
</evidence>
<dbReference type="RefSeq" id="WP_089680235.1">
    <property type="nucleotide sequence ID" value="NZ_FNFO01000002.1"/>
</dbReference>
<proteinExistence type="predicted"/>
<evidence type="ECO:0000313" key="6">
    <source>
        <dbReference type="Proteomes" id="UP000198510"/>
    </source>
</evidence>
<sequence>MKSLLIPALLTILLVGLLTACYREDLLPAGDQTLVLQPNSVDGKDALVNLQYPNTNYGQSERLQSLSWTIDGSNVILRSYLAFDLSGVPVGSQITSAKLSLFAYHDGTLPSEGHSHQSGSNSAYIQRVTTFWDEETITWNNQPSYSIGNQVVLPQDTSALQDYVGIDVTGLIQDIKNNPAEGHGMVISLVEESPYRGLSFASSDHDVKEKRPMLTVTYKESTSR</sequence>
<dbReference type="AlphaFoldDB" id="A0A1G9B533"/>
<keyword evidence="6" id="KW-1185">Reference proteome</keyword>
<dbReference type="STRING" id="1075417.SAMN05421823_102515"/>
<dbReference type="InterPro" id="IPR055372">
    <property type="entry name" value="CBM96"/>
</dbReference>
<name>A0A1G9B533_9BACT</name>